<dbReference type="NCBIfam" id="NF033679">
    <property type="entry name" value="DNRLRE_dom"/>
    <property type="match status" value="1"/>
</dbReference>
<evidence type="ECO:0000256" key="2">
    <source>
        <dbReference type="ARBA" id="ARBA00022837"/>
    </source>
</evidence>
<dbReference type="AlphaFoldDB" id="A0A2L0EUA5"/>
<keyword evidence="2" id="KW-0106">Calcium</keyword>
<dbReference type="Gene3D" id="4.10.1080.10">
    <property type="entry name" value="TSP type-3 repeat"/>
    <property type="match status" value="1"/>
</dbReference>
<evidence type="ECO:0000313" key="6">
    <source>
        <dbReference type="Proteomes" id="UP000238348"/>
    </source>
</evidence>
<evidence type="ECO:0000256" key="3">
    <source>
        <dbReference type="SAM" id="MobiDB-lite"/>
    </source>
</evidence>
<dbReference type="PANTHER" id="PTHR10199">
    <property type="entry name" value="THROMBOSPONDIN"/>
    <property type="match status" value="1"/>
</dbReference>
<feature type="chain" id="PRO_5014759386" evidence="4">
    <location>
        <begin position="28"/>
        <end position="452"/>
    </location>
</feature>
<dbReference type="InterPro" id="IPR028974">
    <property type="entry name" value="TSP_type-3_rpt"/>
</dbReference>
<dbReference type="SUPFAM" id="SSF103647">
    <property type="entry name" value="TSP type-3 repeat"/>
    <property type="match status" value="1"/>
</dbReference>
<name>A0A2L0EUA5_SORCE</name>
<dbReference type="RefSeq" id="WP_104981628.1">
    <property type="nucleotide sequence ID" value="NZ_CP012673.1"/>
</dbReference>
<dbReference type="GO" id="GO:0007155">
    <property type="term" value="P:cell adhesion"/>
    <property type="evidence" value="ECO:0007669"/>
    <property type="project" value="InterPro"/>
</dbReference>
<dbReference type="Pfam" id="PF02412">
    <property type="entry name" value="TSP_3"/>
    <property type="match status" value="2"/>
</dbReference>
<feature type="signal peptide" evidence="4">
    <location>
        <begin position="1"/>
        <end position="27"/>
    </location>
</feature>
<protein>
    <submittedName>
        <fullName evidence="5">Cartilage oligomeric matrix protein</fullName>
    </submittedName>
</protein>
<organism evidence="5 6">
    <name type="scientific">Sorangium cellulosum</name>
    <name type="common">Polyangium cellulosum</name>
    <dbReference type="NCBI Taxonomy" id="56"/>
    <lineage>
        <taxon>Bacteria</taxon>
        <taxon>Pseudomonadati</taxon>
        <taxon>Myxococcota</taxon>
        <taxon>Polyangia</taxon>
        <taxon>Polyangiales</taxon>
        <taxon>Polyangiaceae</taxon>
        <taxon>Sorangium</taxon>
    </lineage>
</organism>
<feature type="region of interest" description="Disordered" evidence="3">
    <location>
        <begin position="229"/>
        <end position="278"/>
    </location>
</feature>
<dbReference type="Proteomes" id="UP000238348">
    <property type="component" value="Chromosome"/>
</dbReference>
<dbReference type="GO" id="GO:0005509">
    <property type="term" value="F:calcium ion binding"/>
    <property type="evidence" value="ECO:0007669"/>
    <property type="project" value="InterPro"/>
</dbReference>
<evidence type="ECO:0000256" key="4">
    <source>
        <dbReference type="SAM" id="SignalP"/>
    </source>
</evidence>
<gene>
    <name evidence="5" type="ORF">SOCE26_043130</name>
</gene>
<evidence type="ECO:0000256" key="1">
    <source>
        <dbReference type="ARBA" id="ARBA00022729"/>
    </source>
</evidence>
<dbReference type="OrthoDB" id="5494246at2"/>
<accession>A0A2L0EUA5</accession>
<evidence type="ECO:0000313" key="5">
    <source>
        <dbReference type="EMBL" id="AUX42876.1"/>
    </source>
</evidence>
<dbReference type="InterPro" id="IPR003367">
    <property type="entry name" value="Thrombospondin_3-like_rpt"/>
</dbReference>
<dbReference type="PANTHER" id="PTHR10199:SF100">
    <property type="entry name" value="THROMBOSPONDIN, ISOFORM A"/>
    <property type="match status" value="1"/>
</dbReference>
<keyword evidence="1 4" id="KW-0732">Signal</keyword>
<reference evidence="5 6" key="1">
    <citation type="submission" date="2015-09" db="EMBL/GenBank/DDBJ databases">
        <title>Sorangium comparison.</title>
        <authorList>
            <person name="Zaburannyi N."/>
            <person name="Bunk B."/>
            <person name="Overmann J."/>
            <person name="Mueller R."/>
        </authorList>
    </citation>
    <scope>NUCLEOTIDE SEQUENCE [LARGE SCALE GENOMIC DNA]</scope>
    <source>
        <strain evidence="5 6">So ce26</strain>
    </source>
</reference>
<dbReference type="EMBL" id="CP012673">
    <property type="protein sequence ID" value="AUX42876.1"/>
    <property type="molecule type" value="Genomic_DNA"/>
</dbReference>
<feature type="compositionally biased region" description="Basic and acidic residues" evidence="3">
    <location>
        <begin position="260"/>
        <end position="272"/>
    </location>
</feature>
<sequence length="452" mass="48297">MRLLHTSAARASILLLVLAALPGTAFGAPTAITFVINHADCSDGRLSLHLNGVHLDTVESTNGCVCTDRTLEREFTDPDVLALYDSGRCNEVRVDVEGGGSLAVGFVRLEVESDEGPSSTCLFDAVSSTTPCADRDVCDGFDSWTTSLGSHDGDRVPAGLGARCDNCPDLNNPDQRDRDGDGLGDACDPCPDGDRDADGVCDAADNCLTTYNPDQADDDGDRLGDSCDVCPSAPDRDQRDSDADGVGDACDNCPSAPNPDQRDSDGNGRGDTCDAGDPGEETCVTIQRGALGEVADADLWEAFPWYSDGHIPYNAYGESHGFRTQALFWFGLDIIPAGATVTSAEFGVTAYTSGEPHVVRVHRATAPWEETTVNWSNFAGNYDEDVITDLVLVADYAMAADLTELVQAWVDGTTKNYGVLLEADPIGRTSNRSSDHYLQEHRPRLEVCYFTP</sequence>
<proteinExistence type="predicted"/>